<evidence type="ECO:0000256" key="3">
    <source>
        <dbReference type="ARBA" id="ARBA00023125"/>
    </source>
</evidence>
<gene>
    <name evidence="6" type="ORF">FHS03_003974</name>
</gene>
<dbReference type="PANTHER" id="PTHR30537">
    <property type="entry name" value="HTH-TYPE TRANSCRIPTIONAL REGULATOR"/>
    <property type="match status" value="1"/>
</dbReference>
<protein>
    <submittedName>
        <fullName evidence="6">DNA-binding transcriptional LysR family regulator</fullName>
    </submittedName>
</protein>
<dbReference type="Proteomes" id="UP000541535">
    <property type="component" value="Unassembled WGS sequence"/>
</dbReference>
<proteinExistence type="inferred from homology"/>
<evidence type="ECO:0000259" key="5">
    <source>
        <dbReference type="PROSITE" id="PS50931"/>
    </source>
</evidence>
<reference evidence="6 7" key="1">
    <citation type="submission" date="2020-08" db="EMBL/GenBank/DDBJ databases">
        <title>Genomic Encyclopedia of Type Strains, Phase III (KMG-III): the genomes of soil and plant-associated and newly described type strains.</title>
        <authorList>
            <person name="Whitman W."/>
        </authorList>
    </citation>
    <scope>NUCLEOTIDE SEQUENCE [LARGE SCALE GENOMIC DNA]</scope>
    <source>
        <strain evidence="6 7">CECT 8897</strain>
    </source>
</reference>
<keyword evidence="3 6" id="KW-0238">DNA-binding</keyword>
<dbReference type="CDD" id="cd08474">
    <property type="entry name" value="PBP2_CrgA_like_5"/>
    <property type="match status" value="1"/>
</dbReference>
<organism evidence="6 7">
    <name type="scientific">Pseudoduganella violacea</name>
    <dbReference type="NCBI Taxonomy" id="1715466"/>
    <lineage>
        <taxon>Bacteria</taxon>
        <taxon>Pseudomonadati</taxon>
        <taxon>Pseudomonadota</taxon>
        <taxon>Betaproteobacteria</taxon>
        <taxon>Burkholderiales</taxon>
        <taxon>Oxalobacteraceae</taxon>
        <taxon>Telluria group</taxon>
        <taxon>Pseudoduganella</taxon>
    </lineage>
</organism>
<evidence type="ECO:0000256" key="2">
    <source>
        <dbReference type="ARBA" id="ARBA00023015"/>
    </source>
</evidence>
<keyword evidence="7" id="KW-1185">Reference proteome</keyword>
<evidence type="ECO:0000313" key="7">
    <source>
        <dbReference type="Proteomes" id="UP000541535"/>
    </source>
</evidence>
<evidence type="ECO:0000256" key="4">
    <source>
        <dbReference type="ARBA" id="ARBA00023163"/>
    </source>
</evidence>
<dbReference type="RefSeq" id="WP_183442654.1">
    <property type="nucleotide sequence ID" value="NZ_JACHXD010000012.1"/>
</dbReference>
<comment type="caution">
    <text evidence="6">The sequence shown here is derived from an EMBL/GenBank/DDBJ whole genome shotgun (WGS) entry which is preliminary data.</text>
</comment>
<dbReference type="AlphaFoldDB" id="A0A7W5BD16"/>
<dbReference type="InterPro" id="IPR036390">
    <property type="entry name" value="WH_DNA-bd_sf"/>
</dbReference>
<evidence type="ECO:0000313" key="6">
    <source>
        <dbReference type="EMBL" id="MBB3120901.1"/>
    </source>
</evidence>
<dbReference type="PANTHER" id="PTHR30537:SF1">
    <property type="entry name" value="HTH-TYPE TRANSCRIPTIONAL REGULATOR PGRR"/>
    <property type="match status" value="1"/>
</dbReference>
<keyword evidence="2" id="KW-0805">Transcription regulation</keyword>
<dbReference type="FunFam" id="1.10.10.10:FF:000001">
    <property type="entry name" value="LysR family transcriptional regulator"/>
    <property type="match status" value="1"/>
</dbReference>
<sequence length="298" mass="32615">MKTPDLDDLAAFACVAKHRSFRKAAQERGVSASALSHAMRALEQRLDLRLLNRSTRSVTPTDAGERLLTRLMPALDEIHAGLDDINALRDTPSGSLRLNVPRPAAALLLAPLFARFHQACPDVRLEVVTDDGLVDIVRDGFDAGVRYGESLAQDMIAIPLRPLPRMNVVAAPAYAEHHGLPRTPGELKNHACIGRRFPSGAVYAWEFAQDGEMLSVAVDGPLLLDDEDLMVSAALDGVGLAYVYEGRVSQAVAEGRLLRVLEECHPPLESLFLYYPSGRRQPAPLRAFINLLREMGRA</sequence>
<dbReference type="InterPro" id="IPR000847">
    <property type="entry name" value="LysR_HTH_N"/>
</dbReference>
<feature type="domain" description="HTH lysR-type" evidence="5">
    <location>
        <begin position="4"/>
        <end position="61"/>
    </location>
</feature>
<keyword evidence="4" id="KW-0804">Transcription</keyword>
<dbReference type="Pfam" id="PF00126">
    <property type="entry name" value="HTH_1"/>
    <property type="match status" value="1"/>
</dbReference>
<dbReference type="InterPro" id="IPR036388">
    <property type="entry name" value="WH-like_DNA-bd_sf"/>
</dbReference>
<dbReference type="Gene3D" id="3.40.190.290">
    <property type="match status" value="1"/>
</dbReference>
<dbReference type="GO" id="GO:0006351">
    <property type="term" value="P:DNA-templated transcription"/>
    <property type="evidence" value="ECO:0007669"/>
    <property type="project" value="TreeGrafter"/>
</dbReference>
<dbReference type="GO" id="GO:0003700">
    <property type="term" value="F:DNA-binding transcription factor activity"/>
    <property type="evidence" value="ECO:0007669"/>
    <property type="project" value="InterPro"/>
</dbReference>
<dbReference type="EMBL" id="JACHXD010000012">
    <property type="protein sequence ID" value="MBB3120901.1"/>
    <property type="molecule type" value="Genomic_DNA"/>
</dbReference>
<dbReference type="SUPFAM" id="SSF46785">
    <property type="entry name" value="Winged helix' DNA-binding domain"/>
    <property type="match status" value="1"/>
</dbReference>
<comment type="similarity">
    <text evidence="1">Belongs to the LysR transcriptional regulatory family.</text>
</comment>
<dbReference type="PROSITE" id="PS50931">
    <property type="entry name" value="HTH_LYSR"/>
    <property type="match status" value="1"/>
</dbReference>
<dbReference type="GO" id="GO:0043565">
    <property type="term" value="F:sequence-specific DNA binding"/>
    <property type="evidence" value="ECO:0007669"/>
    <property type="project" value="TreeGrafter"/>
</dbReference>
<accession>A0A7W5BD16</accession>
<dbReference type="Pfam" id="PF03466">
    <property type="entry name" value="LysR_substrate"/>
    <property type="match status" value="1"/>
</dbReference>
<evidence type="ECO:0000256" key="1">
    <source>
        <dbReference type="ARBA" id="ARBA00009437"/>
    </source>
</evidence>
<dbReference type="Gene3D" id="1.10.10.10">
    <property type="entry name" value="Winged helix-like DNA-binding domain superfamily/Winged helix DNA-binding domain"/>
    <property type="match status" value="1"/>
</dbReference>
<dbReference type="SUPFAM" id="SSF53850">
    <property type="entry name" value="Periplasmic binding protein-like II"/>
    <property type="match status" value="1"/>
</dbReference>
<dbReference type="InterPro" id="IPR058163">
    <property type="entry name" value="LysR-type_TF_proteobact-type"/>
</dbReference>
<dbReference type="InterPro" id="IPR005119">
    <property type="entry name" value="LysR_subst-bd"/>
</dbReference>
<name>A0A7W5BD16_9BURK</name>